<keyword evidence="5 10" id="KW-0548">Nucleotidyltransferase</keyword>
<dbReference type="HAMAP" id="MF_01499">
    <property type="entry name" value="DacA"/>
    <property type="match status" value="1"/>
</dbReference>
<dbReference type="EC" id="2.7.7.85" evidence="10"/>
<accession>A0A6J4J9D4</accession>
<dbReference type="InterPro" id="IPR045585">
    <property type="entry name" value="CdaA_N"/>
</dbReference>
<evidence type="ECO:0000256" key="5">
    <source>
        <dbReference type="ARBA" id="ARBA00022695"/>
    </source>
</evidence>
<evidence type="ECO:0000256" key="9">
    <source>
        <dbReference type="ARBA" id="ARBA00023136"/>
    </source>
</evidence>
<dbReference type="InterPro" id="IPR050338">
    <property type="entry name" value="DisA"/>
</dbReference>
<reference evidence="13" key="1">
    <citation type="submission" date="2020-02" db="EMBL/GenBank/DDBJ databases">
        <authorList>
            <person name="Meier V. D."/>
        </authorList>
    </citation>
    <scope>NUCLEOTIDE SEQUENCE</scope>
    <source>
        <strain evidence="13">AVDCRST_MAG63</strain>
    </source>
</reference>
<dbReference type="Gene3D" id="3.40.1700.10">
    <property type="entry name" value="DNA integrity scanning protein, DisA, N-terminal domain"/>
    <property type="match status" value="1"/>
</dbReference>
<dbReference type="GO" id="GO:0006171">
    <property type="term" value="P:cAMP biosynthetic process"/>
    <property type="evidence" value="ECO:0007669"/>
    <property type="project" value="InterPro"/>
</dbReference>
<keyword evidence="7 10" id="KW-0067">ATP-binding</keyword>
<comment type="similarity">
    <text evidence="10">Belongs to the adenylate cyclase family. DacA/CdaA subfamily.</text>
</comment>
<evidence type="ECO:0000313" key="13">
    <source>
        <dbReference type="EMBL" id="CAA9274063.1"/>
    </source>
</evidence>
<feature type="region of interest" description="Disordered" evidence="11">
    <location>
        <begin position="264"/>
        <end position="315"/>
    </location>
</feature>
<dbReference type="FunFam" id="3.40.1700.10:FF:000002">
    <property type="entry name" value="Diadenylate cyclase"/>
    <property type="match status" value="1"/>
</dbReference>
<comment type="function">
    <text evidence="10">Catalyzes the condensation of 2 ATP molecules into cyclic di-AMP (c-di-AMP), a second messenger used to regulate differing processes in different bacteria.</text>
</comment>
<evidence type="ECO:0000256" key="7">
    <source>
        <dbReference type="ARBA" id="ARBA00022840"/>
    </source>
</evidence>
<comment type="catalytic activity">
    <reaction evidence="1 10">
        <text>2 ATP = 3',3'-c-di-AMP + 2 diphosphate</text>
        <dbReference type="Rhea" id="RHEA:35655"/>
        <dbReference type="ChEBI" id="CHEBI:30616"/>
        <dbReference type="ChEBI" id="CHEBI:33019"/>
        <dbReference type="ChEBI" id="CHEBI:71500"/>
        <dbReference type="EC" id="2.7.7.85"/>
    </reaction>
</comment>
<keyword evidence="4 10" id="KW-0812">Transmembrane</keyword>
<comment type="caution">
    <text evidence="10">Lacks conserved residue(s) required for the propagation of feature annotation.</text>
</comment>
<dbReference type="InterPro" id="IPR003390">
    <property type="entry name" value="DNA_integrity_scan_DisA_N"/>
</dbReference>
<keyword evidence="3 10" id="KW-0808">Transferase</keyword>
<dbReference type="SUPFAM" id="SSF143597">
    <property type="entry name" value="YojJ-like"/>
    <property type="match status" value="1"/>
</dbReference>
<dbReference type="GO" id="GO:0106408">
    <property type="term" value="F:diadenylate cyclase activity"/>
    <property type="evidence" value="ECO:0007669"/>
    <property type="project" value="UniProtKB-EC"/>
</dbReference>
<dbReference type="GO" id="GO:0004016">
    <property type="term" value="F:adenylate cyclase activity"/>
    <property type="evidence" value="ECO:0007669"/>
    <property type="project" value="UniProtKB-UniRule"/>
</dbReference>
<evidence type="ECO:0000259" key="12">
    <source>
        <dbReference type="PROSITE" id="PS51794"/>
    </source>
</evidence>
<keyword evidence="9 10" id="KW-0472">Membrane</keyword>
<evidence type="ECO:0000256" key="10">
    <source>
        <dbReference type="HAMAP-Rule" id="MF_01499"/>
    </source>
</evidence>
<feature type="transmembrane region" description="Helical" evidence="10">
    <location>
        <begin position="44"/>
        <end position="64"/>
    </location>
</feature>
<dbReference type="AlphaFoldDB" id="A0A6J4J9D4"/>
<dbReference type="Pfam" id="PF19293">
    <property type="entry name" value="CdaA_N"/>
    <property type="match status" value="1"/>
</dbReference>
<dbReference type="PROSITE" id="PS51794">
    <property type="entry name" value="DAC"/>
    <property type="match status" value="1"/>
</dbReference>
<evidence type="ECO:0000256" key="4">
    <source>
        <dbReference type="ARBA" id="ARBA00022692"/>
    </source>
</evidence>
<dbReference type="NCBIfam" id="TIGR00159">
    <property type="entry name" value="diadenylate cyclase CdaA"/>
    <property type="match status" value="1"/>
</dbReference>
<evidence type="ECO:0000256" key="8">
    <source>
        <dbReference type="ARBA" id="ARBA00022989"/>
    </source>
</evidence>
<organism evidence="13">
    <name type="scientific">uncultured Armatimonadetes bacterium</name>
    <dbReference type="NCBI Taxonomy" id="157466"/>
    <lineage>
        <taxon>Bacteria</taxon>
        <taxon>Bacillati</taxon>
        <taxon>Armatimonadota</taxon>
        <taxon>environmental samples</taxon>
    </lineage>
</organism>
<dbReference type="InterPro" id="IPR034701">
    <property type="entry name" value="CdaA"/>
</dbReference>
<keyword evidence="8 10" id="KW-1133">Transmembrane helix</keyword>
<evidence type="ECO:0000256" key="11">
    <source>
        <dbReference type="SAM" id="MobiDB-lite"/>
    </source>
</evidence>
<dbReference type="Pfam" id="PF02457">
    <property type="entry name" value="DAC"/>
    <property type="match status" value="1"/>
</dbReference>
<name>A0A6J4J9D4_9BACT</name>
<protein>
    <recommendedName>
        <fullName evidence="10">Diadenylate cyclase</fullName>
        <shortName evidence="10">DAC</shortName>
        <ecNumber evidence="10">2.7.7.85</ecNumber>
    </recommendedName>
    <alternativeName>
        <fullName evidence="10">Cyclic-di-AMP synthase</fullName>
        <shortName evidence="10">c-di-AMP synthase</shortName>
    </alternativeName>
</protein>
<gene>
    <name evidence="10" type="primary">dacA</name>
    <name evidence="13" type="ORF">AVDCRST_MAG63-3175</name>
</gene>
<keyword evidence="2 10" id="KW-1003">Cell membrane</keyword>
<evidence type="ECO:0000256" key="6">
    <source>
        <dbReference type="ARBA" id="ARBA00022741"/>
    </source>
</evidence>
<evidence type="ECO:0000256" key="3">
    <source>
        <dbReference type="ARBA" id="ARBA00022679"/>
    </source>
</evidence>
<dbReference type="GO" id="GO:0005524">
    <property type="term" value="F:ATP binding"/>
    <property type="evidence" value="ECO:0007669"/>
    <property type="project" value="UniProtKB-UniRule"/>
</dbReference>
<evidence type="ECO:0000256" key="1">
    <source>
        <dbReference type="ARBA" id="ARBA00000877"/>
    </source>
</evidence>
<dbReference type="EMBL" id="CADCTO010000411">
    <property type="protein sequence ID" value="CAA9274063.1"/>
    <property type="molecule type" value="Genomic_DNA"/>
</dbReference>
<dbReference type="InterPro" id="IPR036888">
    <property type="entry name" value="DNA_integrity_DisA_N_sf"/>
</dbReference>
<feature type="compositionally biased region" description="Low complexity" evidence="11">
    <location>
        <begin position="288"/>
        <end position="297"/>
    </location>
</feature>
<sequence length="315" mass="33509">MLSQVIRVLQNLDYGLILRAAIDISVVAYVIYRLILLAKGTRAWQILIGLLVFFVVLFFSEWAGLVTLNYVLQQVTPLGPVAIVILLYPELRHLLEELGRLGFWGAPLQVVNRENMTETLEEIVRTASLLSPRKTGALIVIERETALGDVAANGTELDAEVSTELLSTLFHYGTPLHDGAVIVRGSRIVAAGCTLPLSDAPNISANVHTRHRAAMGISEQSDAAVVVVSEETGTISLAIGGKLYRGLNTDKLRTRLLEAFGRGKRSAPGGLRAISFGRRRPGTKRGDANAAAAAGNVAPPPNPPAAEPGSAGGAA</sequence>
<proteinExistence type="inferred from homology"/>
<dbReference type="PANTHER" id="PTHR34185:SF1">
    <property type="entry name" value="DIADENYLATE CYCLASE"/>
    <property type="match status" value="1"/>
</dbReference>
<comment type="subunit">
    <text evidence="10">Probably a homodimer.</text>
</comment>
<feature type="transmembrane region" description="Helical" evidence="10">
    <location>
        <begin position="12"/>
        <end position="32"/>
    </location>
</feature>
<feature type="domain" description="DAC" evidence="12">
    <location>
        <begin position="88"/>
        <end position="249"/>
    </location>
</feature>
<evidence type="ECO:0000256" key="2">
    <source>
        <dbReference type="ARBA" id="ARBA00022475"/>
    </source>
</evidence>
<dbReference type="PANTHER" id="PTHR34185">
    <property type="entry name" value="DIADENYLATE CYCLASE"/>
    <property type="match status" value="1"/>
</dbReference>
<keyword evidence="6 10" id="KW-0547">Nucleotide-binding</keyword>